<accession>A0A8H7VWD7</accession>
<name>A0A8H7VWD7_9FUNG</name>
<evidence type="ECO:0000256" key="1">
    <source>
        <dbReference type="SAM" id="MobiDB-lite"/>
    </source>
</evidence>
<comment type="caution">
    <text evidence="2">The sequence shown here is derived from an EMBL/GenBank/DDBJ whole genome shotgun (WGS) entry which is preliminary data.</text>
</comment>
<organism evidence="2 3">
    <name type="scientific">Thamnidium elegans</name>
    <dbReference type="NCBI Taxonomy" id="101142"/>
    <lineage>
        <taxon>Eukaryota</taxon>
        <taxon>Fungi</taxon>
        <taxon>Fungi incertae sedis</taxon>
        <taxon>Mucoromycota</taxon>
        <taxon>Mucoromycotina</taxon>
        <taxon>Mucoromycetes</taxon>
        <taxon>Mucorales</taxon>
        <taxon>Mucorineae</taxon>
        <taxon>Mucoraceae</taxon>
        <taxon>Thamnidium</taxon>
    </lineage>
</organism>
<reference evidence="2" key="1">
    <citation type="submission" date="2021-01" db="EMBL/GenBank/DDBJ databases">
        <title>Metabolic potential, ecology and presence of endohyphal bacteria is reflected in genomic diversity of Mucoromycotina.</title>
        <authorList>
            <person name="Muszewska A."/>
            <person name="Okrasinska A."/>
            <person name="Steczkiewicz K."/>
            <person name="Drgas O."/>
            <person name="Orlowska M."/>
            <person name="Perlinska-Lenart U."/>
            <person name="Aleksandrzak-Piekarczyk T."/>
            <person name="Szatraj K."/>
            <person name="Zielenkiewicz U."/>
            <person name="Pilsyk S."/>
            <person name="Malc E."/>
            <person name="Mieczkowski P."/>
            <person name="Kruszewska J.S."/>
            <person name="Biernat P."/>
            <person name="Pawlowska J."/>
        </authorList>
    </citation>
    <scope>NUCLEOTIDE SEQUENCE</scope>
    <source>
        <strain evidence="2">WA0000018081</strain>
    </source>
</reference>
<gene>
    <name evidence="2" type="ORF">INT48_008561</name>
</gene>
<evidence type="ECO:0000313" key="2">
    <source>
        <dbReference type="EMBL" id="KAG2235685.1"/>
    </source>
</evidence>
<dbReference type="Proteomes" id="UP000613177">
    <property type="component" value="Unassembled WGS sequence"/>
</dbReference>
<feature type="region of interest" description="Disordered" evidence="1">
    <location>
        <begin position="82"/>
        <end position="127"/>
    </location>
</feature>
<sequence length="235" mass="28448">MFNSIRQYLSLSHNDGHNDGHNDEYVHQDNNWRQQKNHLVGNWLSDMSQQAEDREPHRHFWNRRKKKYYRNDIYNDELYQQQQQLQHHLQHPPQHQPQHLTHNQPQHLPQHHLQQQPMFERHRSHRSLSSLFRRDSKSNLMHQQLHQPMFGNEANGHEYRRQRHNSLPSSYNGKYKTGHQDNFTAGHQQQQQPFLAAGSMQQNGFSKHGGLDNEFQQPYYPQQQQHMQMLNNQDV</sequence>
<evidence type="ECO:0000313" key="3">
    <source>
        <dbReference type="Proteomes" id="UP000613177"/>
    </source>
</evidence>
<dbReference type="EMBL" id="JAEPRE010000029">
    <property type="protein sequence ID" value="KAG2235685.1"/>
    <property type="molecule type" value="Genomic_DNA"/>
</dbReference>
<keyword evidence="3" id="KW-1185">Reference proteome</keyword>
<proteinExistence type="predicted"/>
<feature type="compositionally biased region" description="Low complexity" evidence="1">
    <location>
        <begin position="82"/>
        <end position="117"/>
    </location>
</feature>
<dbReference type="AlphaFoldDB" id="A0A8H7VWD7"/>
<protein>
    <submittedName>
        <fullName evidence="2">Uncharacterized protein</fullName>
    </submittedName>
</protein>